<evidence type="ECO:0000256" key="12">
    <source>
        <dbReference type="ARBA" id="ARBA00034005"/>
    </source>
</evidence>
<name>A0A6V8LV68_9BACT</name>
<evidence type="ECO:0000256" key="11">
    <source>
        <dbReference type="ARBA" id="ARBA00023204"/>
    </source>
</evidence>
<dbReference type="Gene3D" id="3.30.470.30">
    <property type="entry name" value="DNA ligase/mRNA capping enzyme"/>
    <property type="match status" value="1"/>
</dbReference>
<keyword evidence="5 14" id="KW-0235">DNA replication</keyword>
<dbReference type="Pfam" id="PF22745">
    <property type="entry name" value="Nlig-Ia"/>
    <property type="match status" value="1"/>
</dbReference>
<dbReference type="Pfam" id="PF14520">
    <property type="entry name" value="HHH_5"/>
    <property type="match status" value="1"/>
</dbReference>
<dbReference type="InterPro" id="IPR033136">
    <property type="entry name" value="DNA_ligase_CS"/>
</dbReference>
<feature type="binding site" evidence="14">
    <location>
        <position position="324"/>
    </location>
    <ligand>
        <name>NAD(+)</name>
        <dbReference type="ChEBI" id="CHEBI:57540"/>
    </ligand>
</feature>
<feature type="domain" description="BRCT" evidence="16">
    <location>
        <begin position="603"/>
        <end position="688"/>
    </location>
</feature>
<comment type="similarity">
    <text evidence="13 14">Belongs to the NAD-dependent DNA ligase family. LigA subfamily.</text>
</comment>
<keyword evidence="14" id="KW-0464">Manganese</keyword>
<comment type="caution">
    <text evidence="17">The sequence shown here is derived from an EMBL/GenBank/DDBJ whole genome shotgun (WGS) entry which is preliminary data.</text>
</comment>
<sequence>MNPTGQTPAQRVQQLRHELERHNLLYYTLDAPEITDAQYDALFRELKDLEDAHPELDDPNSPTRRVGGAVAQAFASRPHRQRMYSLDNALTPEEWQAFLERLGRVLPERAFSFWADPKFDGLALEVIYEHGRFVQALTRGDGETGEDVTDNMRTVRNLPLDLRRHAAKANLPVPELLEVRGEVVITKADFHALNQTQDEAGAKVFANPRNAAAGSVRQLDSRVTASRPLRFFAYGAGETRWPMGDPWPTQHALMEGLGRLGFTVAREGRAVDAAGVEALYAELERTRDKLPFEIDGMVVKLDRLDWQREAGFTARAPRWAVAWKFPPRQAETLLERIEVQVGRTGVLTPVAVLAPVSLAGVTVSRATLHNEDEIKAKDVRPGDTVVVQRAGDVIPEVVRSVPEKRPVGLEPFVFPEACPSCGSRVTRLADEAAWRCLNVSCPAVLKGAIVFFVSKSGLDIEGVGKRWIEILVEKGIVKSPADLFALTLEDLLPLERMGEKLAANFVEAFDKARRSATLARLIAALGIRQVGAQTARTLAGAFRDLDALARATAEELQLLPDIGPEVAQSLRAFFDNPGNRELLERFRAIGLWPSRPADAPAAMGPKPLAGKRFLFTGGLAGMTRSQAEALVEGLGGTAAGSVSKKLDYLVAGQDPGSKLDKARALGVPVLDQEGFETLLRQAGEAPEA</sequence>
<evidence type="ECO:0000256" key="6">
    <source>
        <dbReference type="ARBA" id="ARBA00022723"/>
    </source>
</evidence>
<evidence type="ECO:0000256" key="14">
    <source>
        <dbReference type="HAMAP-Rule" id="MF_01588"/>
    </source>
</evidence>
<dbReference type="GO" id="GO:0006281">
    <property type="term" value="P:DNA repair"/>
    <property type="evidence" value="ECO:0007669"/>
    <property type="project" value="UniProtKB-KW"/>
</dbReference>
<dbReference type="PANTHER" id="PTHR23389">
    <property type="entry name" value="CHROMOSOME TRANSMISSION FIDELITY FACTOR 18"/>
    <property type="match status" value="1"/>
</dbReference>
<comment type="catalytic activity">
    <reaction evidence="12 14 15">
        <text>NAD(+) + (deoxyribonucleotide)n-3'-hydroxyl + 5'-phospho-(deoxyribonucleotide)m = (deoxyribonucleotide)n+m + AMP + beta-nicotinamide D-nucleotide.</text>
        <dbReference type="EC" id="6.5.1.2"/>
    </reaction>
</comment>
<dbReference type="InterPro" id="IPR013840">
    <property type="entry name" value="DNAligase_N"/>
</dbReference>
<keyword evidence="9 14" id="KW-0460">Magnesium</keyword>
<dbReference type="NCBIfam" id="NF005932">
    <property type="entry name" value="PRK07956.1"/>
    <property type="match status" value="1"/>
</dbReference>
<evidence type="ECO:0000256" key="9">
    <source>
        <dbReference type="ARBA" id="ARBA00022842"/>
    </source>
</evidence>
<dbReference type="Pfam" id="PF00533">
    <property type="entry name" value="BRCT"/>
    <property type="match status" value="1"/>
</dbReference>
<dbReference type="FunFam" id="2.40.50.140:FF:000012">
    <property type="entry name" value="DNA ligase"/>
    <property type="match status" value="1"/>
</dbReference>
<keyword evidence="6 14" id="KW-0479">Metal-binding</keyword>
<dbReference type="InterPro" id="IPR041663">
    <property type="entry name" value="DisA/LigA_HHH"/>
</dbReference>
<evidence type="ECO:0000256" key="13">
    <source>
        <dbReference type="ARBA" id="ARBA00060881"/>
    </source>
</evidence>
<dbReference type="FunFam" id="1.10.150.20:FF:000006">
    <property type="entry name" value="DNA ligase"/>
    <property type="match status" value="1"/>
</dbReference>
<feature type="binding site" evidence="14">
    <location>
        <position position="418"/>
    </location>
    <ligand>
        <name>Zn(2+)</name>
        <dbReference type="ChEBI" id="CHEBI:29105"/>
    </ligand>
</feature>
<dbReference type="GO" id="GO:0006260">
    <property type="term" value="P:DNA replication"/>
    <property type="evidence" value="ECO:0007669"/>
    <property type="project" value="UniProtKB-KW"/>
</dbReference>
<feature type="binding site" evidence="14">
    <location>
        <begin position="36"/>
        <end position="40"/>
    </location>
    <ligand>
        <name>NAD(+)</name>
        <dbReference type="ChEBI" id="CHEBI:57540"/>
    </ligand>
</feature>
<evidence type="ECO:0000256" key="2">
    <source>
        <dbReference type="ARBA" id="ARBA00012722"/>
    </source>
</evidence>
<dbReference type="CDD" id="cd17748">
    <property type="entry name" value="BRCT_DNA_ligase_like"/>
    <property type="match status" value="1"/>
</dbReference>
<proteinExistence type="inferred from homology"/>
<keyword evidence="4 14" id="KW-0436">Ligase</keyword>
<dbReference type="Gene3D" id="3.40.50.10190">
    <property type="entry name" value="BRCT domain"/>
    <property type="match status" value="1"/>
</dbReference>
<dbReference type="Proteomes" id="UP000494245">
    <property type="component" value="Unassembled WGS sequence"/>
</dbReference>
<dbReference type="CDD" id="cd00114">
    <property type="entry name" value="LIGANc"/>
    <property type="match status" value="1"/>
</dbReference>
<evidence type="ECO:0000256" key="4">
    <source>
        <dbReference type="ARBA" id="ARBA00022598"/>
    </source>
</evidence>
<dbReference type="SUPFAM" id="SSF52113">
    <property type="entry name" value="BRCT domain"/>
    <property type="match status" value="1"/>
</dbReference>
<protein>
    <recommendedName>
        <fullName evidence="3 14">DNA ligase</fullName>
        <ecNumber evidence="2 14">6.5.1.2</ecNumber>
    </recommendedName>
    <alternativeName>
        <fullName evidence="14">Polydeoxyribonucleotide synthase [NAD(+)]</fullName>
    </alternativeName>
</protein>
<feature type="binding site" evidence="14">
    <location>
        <position position="441"/>
    </location>
    <ligand>
        <name>Zn(2+)</name>
        <dbReference type="ChEBI" id="CHEBI:29105"/>
    </ligand>
</feature>
<dbReference type="Pfam" id="PF12826">
    <property type="entry name" value="HHH_2"/>
    <property type="match status" value="1"/>
</dbReference>
<dbReference type="InterPro" id="IPR013839">
    <property type="entry name" value="DNAligase_adenylation"/>
</dbReference>
<comment type="function">
    <text evidence="1 14">DNA ligase that catalyzes the formation of phosphodiester linkages between 5'-phosphoryl and 3'-hydroxyl groups in double-stranded DNA using NAD as a coenzyme and as the energy source for the reaction. It is essential for DNA replication and repair of damaged DNA.</text>
</comment>
<feature type="binding site" evidence="14">
    <location>
        <begin position="85"/>
        <end position="86"/>
    </location>
    <ligand>
        <name>NAD(+)</name>
        <dbReference type="ChEBI" id="CHEBI:57540"/>
    </ligand>
</feature>
<dbReference type="Pfam" id="PF01653">
    <property type="entry name" value="DNA_ligase_aden"/>
    <property type="match status" value="1"/>
</dbReference>
<organism evidence="17 18">
    <name type="scientific">Fundidesulfovibrio magnetotacticus</name>
    <dbReference type="NCBI Taxonomy" id="2730080"/>
    <lineage>
        <taxon>Bacteria</taxon>
        <taxon>Pseudomonadati</taxon>
        <taxon>Thermodesulfobacteriota</taxon>
        <taxon>Desulfovibrionia</taxon>
        <taxon>Desulfovibrionales</taxon>
        <taxon>Desulfovibrionaceae</taxon>
        <taxon>Fundidesulfovibrio</taxon>
    </lineage>
</organism>
<feature type="binding site" evidence="14">
    <location>
        <position position="182"/>
    </location>
    <ligand>
        <name>NAD(+)</name>
        <dbReference type="ChEBI" id="CHEBI:57540"/>
    </ligand>
</feature>
<dbReference type="HAMAP" id="MF_01588">
    <property type="entry name" value="DNA_ligase_A"/>
    <property type="match status" value="1"/>
</dbReference>
<dbReference type="SMART" id="SM00292">
    <property type="entry name" value="BRCT"/>
    <property type="match status" value="1"/>
</dbReference>
<dbReference type="InterPro" id="IPR003583">
    <property type="entry name" value="Hlx-hairpin-Hlx_DNA-bd_motif"/>
</dbReference>
<dbReference type="PROSITE" id="PS01055">
    <property type="entry name" value="DNA_LIGASE_N1"/>
    <property type="match status" value="1"/>
</dbReference>
<dbReference type="Pfam" id="PF03120">
    <property type="entry name" value="OB_DNA_ligase"/>
    <property type="match status" value="1"/>
</dbReference>
<dbReference type="SUPFAM" id="SSF56091">
    <property type="entry name" value="DNA ligase/mRNA capping enzyme, catalytic domain"/>
    <property type="match status" value="1"/>
</dbReference>
<dbReference type="GO" id="GO:0003677">
    <property type="term" value="F:DNA binding"/>
    <property type="evidence" value="ECO:0007669"/>
    <property type="project" value="InterPro"/>
</dbReference>
<evidence type="ECO:0000256" key="8">
    <source>
        <dbReference type="ARBA" id="ARBA00022833"/>
    </source>
</evidence>
<dbReference type="RefSeq" id="WP_173084625.1">
    <property type="nucleotide sequence ID" value="NZ_BLTE01000010.1"/>
</dbReference>
<dbReference type="GO" id="GO:0046872">
    <property type="term" value="F:metal ion binding"/>
    <property type="evidence" value="ECO:0007669"/>
    <property type="project" value="UniProtKB-KW"/>
</dbReference>
<dbReference type="GO" id="GO:0005829">
    <property type="term" value="C:cytosol"/>
    <property type="evidence" value="ECO:0007669"/>
    <property type="project" value="TreeGrafter"/>
</dbReference>
<dbReference type="Gene3D" id="2.40.50.140">
    <property type="entry name" value="Nucleic acid-binding proteins"/>
    <property type="match status" value="1"/>
</dbReference>
<keyword evidence="11 14" id="KW-0234">DNA repair</keyword>
<dbReference type="SMART" id="SM00278">
    <property type="entry name" value="HhH1"/>
    <property type="match status" value="3"/>
</dbReference>
<dbReference type="EC" id="6.5.1.2" evidence="2 14"/>
<dbReference type="InterPro" id="IPR012340">
    <property type="entry name" value="NA-bd_OB-fold"/>
</dbReference>
<feature type="binding site" evidence="14">
    <location>
        <position position="116"/>
    </location>
    <ligand>
        <name>NAD(+)</name>
        <dbReference type="ChEBI" id="CHEBI:57540"/>
    </ligand>
</feature>
<dbReference type="FunFam" id="1.10.287.610:FF:000002">
    <property type="entry name" value="DNA ligase"/>
    <property type="match status" value="1"/>
</dbReference>
<reference evidence="17 18" key="1">
    <citation type="submission" date="2020-04" db="EMBL/GenBank/DDBJ databases">
        <authorList>
            <consortium name="Desulfovibrio sp. FSS-1 genome sequencing consortium"/>
            <person name="Shimoshige H."/>
            <person name="Kobayashi H."/>
            <person name="Maekawa T."/>
        </authorList>
    </citation>
    <scope>NUCLEOTIDE SEQUENCE [LARGE SCALE GENOMIC DNA]</scope>
    <source>
        <strain evidence="17 18">SIID29052-01</strain>
    </source>
</reference>
<dbReference type="InterPro" id="IPR010994">
    <property type="entry name" value="RuvA_2-like"/>
</dbReference>
<dbReference type="AlphaFoldDB" id="A0A6V8LV68"/>
<dbReference type="PANTHER" id="PTHR23389:SF9">
    <property type="entry name" value="DNA LIGASE"/>
    <property type="match status" value="1"/>
</dbReference>
<evidence type="ECO:0000256" key="1">
    <source>
        <dbReference type="ARBA" id="ARBA00004067"/>
    </source>
</evidence>
<gene>
    <name evidence="14 17" type="primary">ligA</name>
    <name evidence="17" type="ORF">NNJEOMEG_02337</name>
</gene>
<dbReference type="Pfam" id="PF03119">
    <property type="entry name" value="DNA_ligase_ZBD"/>
    <property type="match status" value="1"/>
</dbReference>
<dbReference type="PROSITE" id="PS50172">
    <property type="entry name" value="BRCT"/>
    <property type="match status" value="1"/>
</dbReference>
<feature type="binding site" evidence="14">
    <location>
        <position position="421"/>
    </location>
    <ligand>
        <name>Zn(2+)</name>
        <dbReference type="ChEBI" id="CHEBI:29105"/>
    </ligand>
</feature>
<keyword evidence="18" id="KW-1185">Reference proteome</keyword>
<evidence type="ECO:0000313" key="18">
    <source>
        <dbReference type="Proteomes" id="UP000494245"/>
    </source>
</evidence>
<dbReference type="InterPro" id="IPR018239">
    <property type="entry name" value="DNA_ligase_AS"/>
</dbReference>
<dbReference type="Gene3D" id="1.10.287.610">
    <property type="entry name" value="Helix hairpin bin"/>
    <property type="match status" value="1"/>
</dbReference>
<dbReference type="InterPro" id="IPR001357">
    <property type="entry name" value="BRCT_dom"/>
</dbReference>
<comment type="caution">
    <text evidence="14">Lacks conserved residue(s) required for the propagation of feature annotation.</text>
</comment>
<evidence type="ECO:0000256" key="5">
    <source>
        <dbReference type="ARBA" id="ARBA00022705"/>
    </source>
</evidence>
<dbReference type="InterPro" id="IPR004149">
    <property type="entry name" value="Znf_DNAligase_C4"/>
</dbReference>
<dbReference type="PROSITE" id="PS01056">
    <property type="entry name" value="DNA_LIGASE_N2"/>
    <property type="match status" value="1"/>
</dbReference>
<dbReference type="SUPFAM" id="SSF50249">
    <property type="entry name" value="Nucleic acid-binding proteins"/>
    <property type="match status" value="1"/>
</dbReference>
<evidence type="ECO:0000259" key="16">
    <source>
        <dbReference type="PROSITE" id="PS50172"/>
    </source>
</evidence>
<feature type="binding site" evidence="14">
    <location>
        <position position="139"/>
    </location>
    <ligand>
        <name>NAD(+)</name>
        <dbReference type="ChEBI" id="CHEBI:57540"/>
    </ligand>
</feature>
<dbReference type="SMART" id="SM00532">
    <property type="entry name" value="LIGANc"/>
    <property type="match status" value="1"/>
</dbReference>
<dbReference type="GO" id="GO:0003911">
    <property type="term" value="F:DNA ligase (NAD+) activity"/>
    <property type="evidence" value="ECO:0007669"/>
    <property type="project" value="UniProtKB-UniRule"/>
</dbReference>
<reference evidence="17 18" key="2">
    <citation type="submission" date="2020-05" db="EMBL/GenBank/DDBJ databases">
        <title>Draft genome sequence of Desulfovibrio sp. strainFSS-1.</title>
        <authorList>
            <person name="Shimoshige H."/>
            <person name="Kobayashi H."/>
            <person name="Maekawa T."/>
        </authorList>
    </citation>
    <scope>NUCLEOTIDE SEQUENCE [LARGE SCALE GENOMIC DNA]</scope>
    <source>
        <strain evidence="17 18">SIID29052-01</strain>
    </source>
</reference>
<dbReference type="Gene3D" id="1.10.150.20">
    <property type="entry name" value="5' to 3' exonuclease, C-terminal subdomain"/>
    <property type="match status" value="2"/>
</dbReference>
<dbReference type="NCBIfam" id="TIGR00575">
    <property type="entry name" value="dnlj"/>
    <property type="match status" value="1"/>
</dbReference>
<dbReference type="Gene3D" id="6.20.10.30">
    <property type="match status" value="1"/>
</dbReference>
<evidence type="ECO:0000256" key="15">
    <source>
        <dbReference type="RuleBase" id="RU000618"/>
    </source>
</evidence>
<dbReference type="EMBL" id="BLTE01000010">
    <property type="protein sequence ID" value="GFK94491.1"/>
    <property type="molecule type" value="Genomic_DNA"/>
</dbReference>
<comment type="cofactor">
    <cofactor evidence="14">
        <name>Mg(2+)</name>
        <dbReference type="ChEBI" id="CHEBI:18420"/>
    </cofactor>
    <cofactor evidence="14">
        <name>Mn(2+)</name>
        <dbReference type="ChEBI" id="CHEBI:29035"/>
    </cofactor>
</comment>
<feature type="active site" description="N6-AMP-lysine intermediate" evidence="14">
    <location>
        <position position="118"/>
    </location>
</feature>
<evidence type="ECO:0000313" key="17">
    <source>
        <dbReference type="EMBL" id="GFK94491.1"/>
    </source>
</evidence>
<feature type="binding site" evidence="14">
    <location>
        <position position="300"/>
    </location>
    <ligand>
        <name>NAD(+)</name>
        <dbReference type="ChEBI" id="CHEBI:57540"/>
    </ligand>
</feature>
<evidence type="ECO:0000256" key="7">
    <source>
        <dbReference type="ARBA" id="ARBA00022763"/>
    </source>
</evidence>
<keyword evidence="7 14" id="KW-0227">DNA damage</keyword>
<keyword evidence="10 14" id="KW-0520">NAD</keyword>
<dbReference type="PIRSF" id="PIRSF001604">
    <property type="entry name" value="LigA"/>
    <property type="match status" value="1"/>
</dbReference>
<dbReference type="SUPFAM" id="SSF47781">
    <property type="entry name" value="RuvA domain 2-like"/>
    <property type="match status" value="1"/>
</dbReference>
<accession>A0A6V8LV68</accession>
<dbReference type="InterPro" id="IPR036420">
    <property type="entry name" value="BRCT_dom_sf"/>
</dbReference>
<evidence type="ECO:0000256" key="10">
    <source>
        <dbReference type="ARBA" id="ARBA00023027"/>
    </source>
</evidence>
<evidence type="ECO:0000256" key="3">
    <source>
        <dbReference type="ARBA" id="ARBA00013308"/>
    </source>
</evidence>
<dbReference type="InterPro" id="IPR004150">
    <property type="entry name" value="NAD_DNA_ligase_OB"/>
</dbReference>
<dbReference type="InterPro" id="IPR001679">
    <property type="entry name" value="DNA_ligase"/>
</dbReference>
<keyword evidence="8 14" id="KW-0862">Zinc</keyword>
<dbReference type="FunFam" id="1.10.150.20:FF:000007">
    <property type="entry name" value="DNA ligase"/>
    <property type="match status" value="1"/>
</dbReference>